<keyword evidence="1" id="KW-1133">Transmembrane helix</keyword>
<feature type="signal peptide" evidence="2">
    <location>
        <begin position="1"/>
        <end position="26"/>
    </location>
</feature>
<accession>A0A3B0IXA1</accession>
<gene>
    <name evidence="3" type="ORF">WBAF_0414</name>
</gene>
<proteinExistence type="predicted"/>
<reference evidence="3" key="1">
    <citation type="submission" date="2018-04" db="EMBL/GenBank/DDBJ databases">
        <authorList>
            <person name="Go L.Y."/>
            <person name="Mitchell J.A."/>
        </authorList>
    </citation>
    <scope>NUCLEOTIDE SEQUENCE</scope>
    <source>
        <strain evidence="3">WBAF</strain>
    </source>
</reference>
<keyword evidence="1" id="KW-0812">Transmembrane</keyword>
<dbReference type="Pfam" id="PF04956">
    <property type="entry name" value="TrbC"/>
    <property type="match status" value="1"/>
</dbReference>
<organism evidence="3">
    <name type="scientific">Wolbachia endosymbiont of Aleurodicus floccissimus</name>
    <dbReference type="NCBI Taxonomy" id="2152762"/>
    <lineage>
        <taxon>Bacteria</taxon>
        <taxon>Pseudomonadati</taxon>
        <taxon>Pseudomonadota</taxon>
        <taxon>Alphaproteobacteria</taxon>
        <taxon>Rickettsiales</taxon>
        <taxon>Anaplasmataceae</taxon>
        <taxon>Wolbachieae</taxon>
        <taxon>Wolbachia</taxon>
    </lineage>
</organism>
<evidence type="ECO:0000313" key="3">
    <source>
        <dbReference type="EMBL" id="SPP33880.1"/>
    </source>
</evidence>
<evidence type="ECO:0000256" key="1">
    <source>
        <dbReference type="SAM" id="Phobius"/>
    </source>
</evidence>
<dbReference type="AlphaFoldDB" id="A0A3B0IXA1"/>
<dbReference type="InterPro" id="IPR007039">
    <property type="entry name" value="TrbC/VirB2"/>
</dbReference>
<keyword evidence="2" id="KW-0732">Signal</keyword>
<feature type="chain" id="PRO_5017349498" description="TrbC/VirB2 family protein" evidence="2">
    <location>
        <begin position="27"/>
        <end position="114"/>
    </location>
</feature>
<feature type="transmembrane region" description="Helical" evidence="1">
    <location>
        <begin position="73"/>
        <end position="95"/>
    </location>
</feature>
<sequence precursor="true">MSYIIKKFFDALCIVFFLSFSDYANAANDIDDTTAQVICNIIGYIWGIGGPLMTVVIIGAALLAIFGRMPWPALFALGMFCGVFFGAKTIIMKIIPVMNSEVEGMLKKCGTKQP</sequence>
<keyword evidence="1" id="KW-0472">Membrane</keyword>
<name>A0A3B0IXA1_9RICK</name>
<protein>
    <recommendedName>
        <fullName evidence="4">TrbC/VirB2 family protein</fullName>
    </recommendedName>
</protein>
<evidence type="ECO:0000256" key="2">
    <source>
        <dbReference type="SAM" id="SignalP"/>
    </source>
</evidence>
<evidence type="ECO:0008006" key="4">
    <source>
        <dbReference type="Google" id="ProtNLM"/>
    </source>
</evidence>
<feature type="transmembrane region" description="Helical" evidence="1">
    <location>
        <begin position="42"/>
        <end position="66"/>
    </location>
</feature>
<dbReference type="EMBL" id="OUNF01000099">
    <property type="protein sequence ID" value="SPP33880.1"/>
    <property type="molecule type" value="Genomic_DNA"/>
</dbReference>